<organism evidence="3 4">
    <name type="scientific">Arthrobacter terrae</name>
    <dbReference type="NCBI Taxonomy" id="2935737"/>
    <lineage>
        <taxon>Bacteria</taxon>
        <taxon>Bacillati</taxon>
        <taxon>Actinomycetota</taxon>
        <taxon>Actinomycetes</taxon>
        <taxon>Micrococcales</taxon>
        <taxon>Micrococcaceae</taxon>
        <taxon>Arthrobacter</taxon>
    </lineage>
</organism>
<dbReference type="AlphaFoldDB" id="A0A931CLV8"/>
<keyword evidence="2" id="KW-0812">Transmembrane</keyword>
<evidence type="ECO:0000313" key="4">
    <source>
        <dbReference type="Proteomes" id="UP000655366"/>
    </source>
</evidence>
<gene>
    <name evidence="3" type="ORF">IV500_05395</name>
</gene>
<proteinExistence type="predicted"/>
<sequence>MRKDQPSQSTTHSDVMKQSKQRKRRTAAAMIAGTAAVVAVAGGVTLFGIQNHSSAPIQATEIPMYAPADSDTFVIAPFSANWWAKVSAMAPQELMLQGLTPPDGLKIEQVGYSRSQDTTPRAISGTGPLRVFYIEATTETEMGKVREWLSGASGYDHRILHQEGKVLVITEAWVPDYPVPAKSMMSVASFNPAVTDQQAAMWYSPQLEVASLAGPGDSEKATALSTYLQKGFGFTPGTAWSGTSRDGDMWSGKFATGGVDPAQIDFTQATSAMMSQRKVLASAKDANGKNSQSSYQVVDPGVSAALSAASVSVAGQSSPLGARPPSNAVPAVRDAKVTAAVDVTAWDRAVSGNLAVSESVLTRSLSANTTDMNISFVYASPK</sequence>
<keyword evidence="2" id="KW-1133">Transmembrane helix</keyword>
<feature type="transmembrane region" description="Helical" evidence="2">
    <location>
        <begin position="26"/>
        <end position="49"/>
    </location>
</feature>
<evidence type="ECO:0000256" key="2">
    <source>
        <dbReference type="SAM" id="Phobius"/>
    </source>
</evidence>
<evidence type="ECO:0000313" key="3">
    <source>
        <dbReference type="EMBL" id="MBG0738855.1"/>
    </source>
</evidence>
<dbReference type="EMBL" id="JADNYM010000006">
    <property type="protein sequence ID" value="MBG0738855.1"/>
    <property type="molecule type" value="Genomic_DNA"/>
</dbReference>
<keyword evidence="4" id="KW-1185">Reference proteome</keyword>
<feature type="compositionally biased region" description="Polar residues" evidence="1">
    <location>
        <begin position="1"/>
        <end position="18"/>
    </location>
</feature>
<keyword evidence="2" id="KW-0472">Membrane</keyword>
<dbReference type="Proteomes" id="UP000655366">
    <property type="component" value="Unassembled WGS sequence"/>
</dbReference>
<comment type="caution">
    <text evidence="3">The sequence shown here is derived from an EMBL/GenBank/DDBJ whole genome shotgun (WGS) entry which is preliminary data.</text>
</comment>
<evidence type="ECO:0000256" key="1">
    <source>
        <dbReference type="SAM" id="MobiDB-lite"/>
    </source>
</evidence>
<accession>A0A931CLV8</accession>
<feature type="region of interest" description="Disordered" evidence="1">
    <location>
        <begin position="1"/>
        <end position="26"/>
    </location>
</feature>
<protein>
    <submittedName>
        <fullName evidence="3">Uncharacterized protein</fullName>
    </submittedName>
</protein>
<reference evidence="3 4" key="1">
    <citation type="submission" date="2020-11" db="EMBL/GenBank/DDBJ databases">
        <title>Arthrobacter antarcticus sp. nov., isolated from Antarctic Soil.</title>
        <authorList>
            <person name="Li J."/>
        </authorList>
    </citation>
    <scope>NUCLEOTIDE SEQUENCE [LARGE SCALE GENOMIC DNA]</scope>
    <source>
        <strain evidence="3 4">Z1-20</strain>
    </source>
</reference>
<name>A0A931CLV8_9MICC</name>